<feature type="compositionally biased region" description="Basic and acidic residues" evidence="1">
    <location>
        <begin position="114"/>
        <end position="133"/>
    </location>
</feature>
<gene>
    <name evidence="2" type="primary">P0413C03.21</name>
</gene>
<protein>
    <submittedName>
        <fullName evidence="2">Uncharacterized protein</fullName>
    </submittedName>
</protein>
<feature type="region of interest" description="Disordered" evidence="1">
    <location>
        <begin position="109"/>
        <end position="133"/>
    </location>
</feature>
<evidence type="ECO:0000256" key="1">
    <source>
        <dbReference type="SAM" id="MobiDB-lite"/>
    </source>
</evidence>
<dbReference type="Proteomes" id="UP000817658">
    <property type="component" value="Chromosome 1"/>
</dbReference>
<sequence>MEGKGGEDRRMLLTYSRCSSPGIVASSKAPRAPPRDDGLGNAQAHDQRLGSVRGGREEDRKQTKHGDEGRTWGSDLLARLDGYDGVVSPAASGRRRRAPAAGVREFVRGRARGRREEQQHILRFEKKDYGGPR</sequence>
<feature type="compositionally biased region" description="Basic and acidic residues" evidence="1">
    <location>
        <begin position="54"/>
        <end position="70"/>
    </location>
</feature>
<feature type="region of interest" description="Disordered" evidence="1">
    <location>
        <begin position="1"/>
        <end position="73"/>
    </location>
</feature>
<organism evidence="2">
    <name type="scientific">Oryza sativa subsp. japonica</name>
    <name type="common">Rice</name>
    <dbReference type="NCBI Taxonomy" id="39947"/>
    <lineage>
        <taxon>Eukaryota</taxon>
        <taxon>Viridiplantae</taxon>
        <taxon>Streptophyta</taxon>
        <taxon>Embryophyta</taxon>
        <taxon>Tracheophyta</taxon>
        <taxon>Spermatophyta</taxon>
        <taxon>Magnoliopsida</taxon>
        <taxon>Liliopsida</taxon>
        <taxon>Poales</taxon>
        <taxon>Poaceae</taxon>
        <taxon>BOP clade</taxon>
        <taxon>Oryzoideae</taxon>
        <taxon>Oryzeae</taxon>
        <taxon>Oryzinae</taxon>
        <taxon>Oryza</taxon>
        <taxon>Oryza sativa</taxon>
    </lineage>
</organism>
<feature type="compositionally biased region" description="Basic and acidic residues" evidence="1">
    <location>
        <begin position="1"/>
        <end position="11"/>
    </location>
</feature>
<proteinExistence type="predicted"/>
<evidence type="ECO:0000313" key="2">
    <source>
        <dbReference type="EMBL" id="BAD87737.1"/>
    </source>
</evidence>
<dbReference type="AlphaFoldDB" id="Q5JLC3"/>
<accession>Q5JLC3</accession>
<name>Q5JLC3_ORYSJ</name>
<dbReference type="EMBL" id="AP003451">
    <property type="protein sequence ID" value="BAD87737.1"/>
    <property type="molecule type" value="Genomic_DNA"/>
</dbReference>
<reference evidence="2" key="1">
    <citation type="journal article" date="2002" name="Nature">
        <title>The genome sequence and structure of rice chromosome 1.</title>
        <authorList>
            <person name="Sasaki T."/>
            <person name="Matsumoto T."/>
            <person name="Yamamoto K."/>
            <person name="Sakata K."/>
            <person name="Baba T."/>
            <person name="Katayose Y."/>
            <person name="Wu J."/>
            <person name="Niimura Y."/>
            <person name="Cheng Z."/>
            <person name="Nagamura Y."/>
            <person name="Antonio B.A."/>
            <person name="Kanamori H."/>
            <person name="Hosokawa S."/>
            <person name="Masukawa M."/>
            <person name="Arikawa K."/>
            <person name="Chiden Y."/>
            <person name="Hayashi M."/>
            <person name="Okamoto M."/>
            <person name="Ando T."/>
            <person name="Aoki H."/>
            <person name="Arita K."/>
            <person name="Hamada M."/>
            <person name="Harada C."/>
            <person name="Hijishita S."/>
            <person name="Honda M."/>
            <person name="Ichikawa Y."/>
            <person name="Idonuma A."/>
            <person name="Iijima M."/>
            <person name="Ikeda M."/>
            <person name="Ikeno M."/>
            <person name="Itoh S."/>
            <person name="Itoh T."/>
            <person name="Itoh Y."/>
            <person name="Itoh Y."/>
            <person name="Iwabuchi A."/>
            <person name="Kamiya K."/>
            <person name="Karasawa W."/>
            <person name="Katagiri S."/>
            <person name="Kikuta A."/>
            <person name="Kobayashi N."/>
            <person name="Kono I."/>
            <person name="Machita K."/>
            <person name="Maehara T."/>
            <person name="Mizuno H."/>
            <person name="Mizubayashi T."/>
            <person name="Mukai Y."/>
            <person name="Nagasaki H."/>
            <person name="Nakashima M."/>
            <person name="Nakama Y."/>
            <person name="Nakamichi Y."/>
            <person name="Nakamura M."/>
            <person name="Namiki N."/>
            <person name="Negishi M."/>
            <person name="Ohta I."/>
            <person name="Ono N."/>
            <person name="Saji S."/>
            <person name="Sakai K."/>
            <person name="Shibata M."/>
            <person name="Shimokawa T."/>
            <person name="Shomura A."/>
            <person name="Song J."/>
            <person name="Takazaki Y."/>
            <person name="Terasawa K."/>
            <person name="Tsuji K."/>
            <person name="Waki K."/>
            <person name="Yamagata H."/>
            <person name="Yamane H."/>
            <person name="Yoshiki S."/>
            <person name="Yoshihara R."/>
            <person name="Yukawa K."/>
            <person name="Zhong H."/>
            <person name="Iwama H."/>
            <person name="Endo T."/>
            <person name="Ito H."/>
            <person name="Hahn J.H."/>
            <person name="Kim H.I."/>
            <person name="Eun M.Y."/>
            <person name="Yano M."/>
            <person name="Jiang J."/>
            <person name="Gojobori T."/>
        </authorList>
    </citation>
    <scope>NUCLEOTIDE SEQUENCE [LARGE SCALE GENOMIC DNA]</scope>
</reference>